<dbReference type="PANTHER" id="PTHR33990:SF4">
    <property type="entry name" value="PHNB-LIKE DOMAIN-CONTAINING PROTEIN"/>
    <property type="match status" value="1"/>
</dbReference>
<proteinExistence type="predicted"/>
<evidence type="ECO:0000313" key="3">
    <source>
        <dbReference type="Proteomes" id="UP000620046"/>
    </source>
</evidence>
<gene>
    <name evidence="2" type="ORF">GCM10010981_08070</name>
</gene>
<dbReference type="InterPro" id="IPR029068">
    <property type="entry name" value="Glyas_Bleomycin-R_OHBP_Dase"/>
</dbReference>
<name>A0ABQ1FND6_9GAMM</name>
<dbReference type="Gene3D" id="3.30.720.110">
    <property type="match status" value="1"/>
</dbReference>
<evidence type="ECO:0000313" key="2">
    <source>
        <dbReference type="EMBL" id="GGA22260.1"/>
    </source>
</evidence>
<dbReference type="RefSeq" id="WP_188792968.1">
    <property type="nucleotide sequence ID" value="NZ_BMJA01000001.1"/>
</dbReference>
<dbReference type="EMBL" id="BMJA01000001">
    <property type="protein sequence ID" value="GGA22260.1"/>
    <property type="molecule type" value="Genomic_DNA"/>
</dbReference>
<dbReference type="Gene3D" id="3.30.720.100">
    <property type="match status" value="1"/>
</dbReference>
<dbReference type="InterPro" id="IPR009725">
    <property type="entry name" value="3_dmu_93_MTrfase"/>
</dbReference>
<accession>A0ABQ1FND6</accession>
<organism evidence="2 3">
    <name type="scientific">Dyella nitratireducens</name>
    <dbReference type="NCBI Taxonomy" id="1849580"/>
    <lineage>
        <taxon>Bacteria</taxon>
        <taxon>Pseudomonadati</taxon>
        <taxon>Pseudomonadota</taxon>
        <taxon>Gammaproteobacteria</taxon>
        <taxon>Lysobacterales</taxon>
        <taxon>Rhodanobacteraceae</taxon>
        <taxon>Dyella</taxon>
    </lineage>
</organism>
<keyword evidence="3" id="KW-1185">Reference proteome</keyword>
<dbReference type="PANTHER" id="PTHR33990">
    <property type="entry name" value="PROTEIN YJDN-RELATED"/>
    <property type="match status" value="1"/>
</dbReference>
<evidence type="ECO:0000259" key="1">
    <source>
        <dbReference type="Pfam" id="PF06983"/>
    </source>
</evidence>
<dbReference type="InterPro" id="IPR028973">
    <property type="entry name" value="PhnB-like"/>
</dbReference>
<dbReference type="PIRSF" id="PIRSF021700">
    <property type="entry name" value="3_dmu_93_MTrfase"/>
    <property type="match status" value="1"/>
</dbReference>
<protein>
    <submittedName>
        <fullName evidence="2">VOC family protein</fullName>
    </submittedName>
</protein>
<sequence>MAHTITPFLMFEGAAEEAMQFYVSLFDDSRIVSVERWGAHDVGKEGKIKKAQFTLCGRSFYCSDSPIEHGFTFTPSLSLFIDVDSEANLEWVFSLLAAGGKVLMPLDNYGFSKRFGWANDRFGVSWQLNLPE</sequence>
<dbReference type="CDD" id="cd06588">
    <property type="entry name" value="PhnB_like"/>
    <property type="match status" value="1"/>
</dbReference>
<comment type="caution">
    <text evidence="2">The sequence shown here is derived from an EMBL/GenBank/DDBJ whole genome shotgun (WGS) entry which is preliminary data.</text>
</comment>
<dbReference type="Pfam" id="PF06983">
    <property type="entry name" value="3-dmu-9_3-mt"/>
    <property type="match status" value="1"/>
</dbReference>
<dbReference type="Proteomes" id="UP000620046">
    <property type="component" value="Unassembled WGS sequence"/>
</dbReference>
<feature type="domain" description="PhnB-like" evidence="1">
    <location>
        <begin position="4"/>
        <end position="128"/>
    </location>
</feature>
<reference evidence="3" key="1">
    <citation type="journal article" date="2019" name="Int. J. Syst. Evol. Microbiol.">
        <title>The Global Catalogue of Microorganisms (GCM) 10K type strain sequencing project: providing services to taxonomists for standard genome sequencing and annotation.</title>
        <authorList>
            <consortium name="The Broad Institute Genomics Platform"/>
            <consortium name="The Broad Institute Genome Sequencing Center for Infectious Disease"/>
            <person name="Wu L."/>
            <person name="Ma J."/>
        </authorList>
    </citation>
    <scope>NUCLEOTIDE SEQUENCE [LARGE SCALE GENOMIC DNA]</scope>
    <source>
        <strain evidence="3">CGMCC 1.15439</strain>
    </source>
</reference>
<dbReference type="SUPFAM" id="SSF54593">
    <property type="entry name" value="Glyoxalase/Bleomycin resistance protein/Dihydroxybiphenyl dioxygenase"/>
    <property type="match status" value="1"/>
</dbReference>